<accession>A0AAD4CQF1</accession>
<comment type="caution">
    <text evidence="2">The sequence shown here is derived from an EMBL/GenBank/DDBJ whole genome shotgun (WGS) entry which is preliminary data.</text>
</comment>
<evidence type="ECO:0000313" key="2">
    <source>
        <dbReference type="EMBL" id="KAF9890784.1"/>
    </source>
</evidence>
<evidence type="ECO:0000313" key="3">
    <source>
        <dbReference type="Proteomes" id="UP001194746"/>
    </source>
</evidence>
<reference evidence="2" key="2">
    <citation type="submission" date="2020-02" db="EMBL/GenBank/DDBJ databases">
        <authorList>
            <person name="Gilchrist C.L.M."/>
            <person name="Chooi Y.-H."/>
        </authorList>
    </citation>
    <scope>NUCLEOTIDE SEQUENCE</scope>
    <source>
        <strain evidence="2">MST-FP2251</strain>
    </source>
</reference>
<evidence type="ECO:0000256" key="1">
    <source>
        <dbReference type="SAM" id="SignalP"/>
    </source>
</evidence>
<proteinExistence type="predicted"/>
<feature type="signal peptide" evidence="1">
    <location>
        <begin position="1"/>
        <end position="21"/>
    </location>
</feature>
<dbReference type="EMBL" id="VCAU01000023">
    <property type="protein sequence ID" value="KAF9890784.1"/>
    <property type="molecule type" value="Genomic_DNA"/>
</dbReference>
<dbReference type="Proteomes" id="UP001194746">
    <property type="component" value="Unassembled WGS sequence"/>
</dbReference>
<protein>
    <submittedName>
        <fullName evidence="2">Uncharacterized protein</fullName>
    </submittedName>
</protein>
<gene>
    <name evidence="2" type="ORF">FE257_005354</name>
</gene>
<reference evidence="2" key="1">
    <citation type="journal article" date="2019" name="Beilstein J. Org. Chem.">
        <title>Nanangenines: drimane sesquiterpenoids as the dominant metabolite cohort of a novel Australian fungus, Aspergillus nanangensis.</title>
        <authorList>
            <person name="Lacey H.J."/>
            <person name="Gilchrist C.L.M."/>
            <person name="Crombie A."/>
            <person name="Kalaitzis J.A."/>
            <person name="Vuong D."/>
            <person name="Rutledge P.J."/>
            <person name="Turner P."/>
            <person name="Pitt J.I."/>
            <person name="Lacey E."/>
            <person name="Chooi Y.H."/>
            <person name="Piggott A.M."/>
        </authorList>
    </citation>
    <scope>NUCLEOTIDE SEQUENCE</scope>
    <source>
        <strain evidence="2">MST-FP2251</strain>
    </source>
</reference>
<sequence>MRPTLLSHMIILTFPTLPIRGAVPQGILQIEGCVKNCGECHRTAFCCRDPDVGGTGGGIL</sequence>
<dbReference type="AlphaFoldDB" id="A0AAD4CQF1"/>
<keyword evidence="1" id="KW-0732">Signal</keyword>
<name>A0AAD4CQF1_ASPNN</name>
<keyword evidence="3" id="KW-1185">Reference proteome</keyword>
<feature type="chain" id="PRO_5042046937" evidence="1">
    <location>
        <begin position="22"/>
        <end position="60"/>
    </location>
</feature>
<organism evidence="2 3">
    <name type="scientific">Aspergillus nanangensis</name>
    <dbReference type="NCBI Taxonomy" id="2582783"/>
    <lineage>
        <taxon>Eukaryota</taxon>
        <taxon>Fungi</taxon>
        <taxon>Dikarya</taxon>
        <taxon>Ascomycota</taxon>
        <taxon>Pezizomycotina</taxon>
        <taxon>Eurotiomycetes</taxon>
        <taxon>Eurotiomycetidae</taxon>
        <taxon>Eurotiales</taxon>
        <taxon>Aspergillaceae</taxon>
        <taxon>Aspergillus</taxon>
        <taxon>Aspergillus subgen. Circumdati</taxon>
    </lineage>
</organism>